<dbReference type="Pfam" id="PF02902">
    <property type="entry name" value="Peptidase_C48"/>
    <property type="match status" value="1"/>
</dbReference>
<organism evidence="5 6">
    <name type="scientific">Capsicum annuum</name>
    <name type="common">Capsicum pepper</name>
    <dbReference type="NCBI Taxonomy" id="4072"/>
    <lineage>
        <taxon>Eukaryota</taxon>
        <taxon>Viridiplantae</taxon>
        <taxon>Streptophyta</taxon>
        <taxon>Embryophyta</taxon>
        <taxon>Tracheophyta</taxon>
        <taxon>Spermatophyta</taxon>
        <taxon>Magnoliopsida</taxon>
        <taxon>eudicotyledons</taxon>
        <taxon>Gunneridae</taxon>
        <taxon>Pentapetalae</taxon>
        <taxon>asterids</taxon>
        <taxon>lamiids</taxon>
        <taxon>Solanales</taxon>
        <taxon>Solanaceae</taxon>
        <taxon>Solanoideae</taxon>
        <taxon>Capsiceae</taxon>
        <taxon>Capsicum</taxon>
    </lineage>
</organism>
<keyword evidence="6" id="KW-1185">Reference proteome</keyword>
<evidence type="ECO:0000313" key="5">
    <source>
        <dbReference type="EMBL" id="PHT76111.1"/>
    </source>
</evidence>
<feature type="domain" description="Ubiquitin-like protease family profile" evidence="4">
    <location>
        <begin position="136"/>
        <end position="396"/>
    </location>
</feature>
<reference evidence="5 6" key="2">
    <citation type="journal article" date="2017" name="Genome Biol.">
        <title>New reference genome sequences of hot pepper reveal the massive evolution of plant disease-resistance genes by retroduplication.</title>
        <authorList>
            <person name="Kim S."/>
            <person name="Park J."/>
            <person name="Yeom S.I."/>
            <person name="Kim Y.M."/>
            <person name="Seo E."/>
            <person name="Kim K.T."/>
            <person name="Kim M.S."/>
            <person name="Lee J.M."/>
            <person name="Cheong K."/>
            <person name="Shin H.S."/>
            <person name="Kim S.B."/>
            <person name="Han K."/>
            <person name="Lee J."/>
            <person name="Park M."/>
            <person name="Lee H.A."/>
            <person name="Lee H.Y."/>
            <person name="Lee Y."/>
            <person name="Oh S."/>
            <person name="Lee J.H."/>
            <person name="Choi E."/>
            <person name="Choi E."/>
            <person name="Lee S.E."/>
            <person name="Jeon J."/>
            <person name="Kim H."/>
            <person name="Choi G."/>
            <person name="Song H."/>
            <person name="Lee J."/>
            <person name="Lee S.C."/>
            <person name="Kwon J.K."/>
            <person name="Lee H.Y."/>
            <person name="Koo N."/>
            <person name="Hong Y."/>
            <person name="Kim R.W."/>
            <person name="Kang W.H."/>
            <person name="Huh J.H."/>
            <person name="Kang B.C."/>
            <person name="Yang T.J."/>
            <person name="Lee Y.H."/>
            <person name="Bennetzen J.L."/>
            <person name="Choi D."/>
        </authorList>
    </citation>
    <scope>NUCLEOTIDE SEQUENCE [LARGE SCALE GENOMIC DNA]</scope>
    <source>
        <strain evidence="6">cv. CM334</strain>
    </source>
</reference>
<dbReference type="PANTHER" id="PTHR33022:SF26">
    <property type="entry name" value="UBIQUITIN-LIKE PROTEASE FAMILY PROFILE DOMAIN-CONTAINING PROTEIN"/>
    <property type="match status" value="1"/>
</dbReference>
<evidence type="ECO:0000259" key="4">
    <source>
        <dbReference type="PROSITE" id="PS50600"/>
    </source>
</evidence>
<comment type="caution">
    <text evidence="5">The sequence shown here is derived from an EMBL/GenBank/DDBJ whole genome shotgun (WGS) entry which is preliminary data.</text>
</comment>
<dbReference type="AlphaFoldDB" id="A0A2G2Z2I1"/>
<dbReference type="PANTHER" id="PTHR33022">
    <property type="entry name" value="DUF1985 DOMAIN-CONTAINING PROTEIN"/>
    <property type="match status" value="1"/>
</dbReference>
<keyword evidence="2" id="KW-0645">Protease</keyword>
<accession>A0A2G2Z2I1</accession>
<dbReference type="Gene3D" id="3.40.395.10">
    <property type="entry name" value="Adenoviral Proteinase, Chain A"/>
    <property type="match status" value="1"/>
</dbReference>
<dbReference type="GO" id="GO:0008234">
    <property type="term" value="F:cysteine-type peptidase activity"/>
    <property type="evidence" value="ECO:0007669"/>
    <property type="project" value="InterPro"/>
</dbReference>
<evidence type="ECO:0000256" key="1">
    <source>
        <dbReference type="ARBA" id="ARBA00005234"/>
    </source>
</evidence>
<dbReference type="Proteomes" id="UP000222542">
    <property type="component" value="Unassembled WGS sequence"/>
</dbReference>
<dbReference type="InterPro" id="IPR003653">
    <property type="entry name" value="Peptidase_C48_C"/>
</dbReference>
<dbReference type="EMBL" id="AYRZ02000007">
    <property type="protein sequence ID" value="PHT76111.1"/>
    <property type="molecule type" value="Genomic_DNA"/>
</dbReference>
<evidence type="ECO:0000313" key="6">
    <source>
        <dbReference type="Proteomes" id="UP000222542"/>
    </source>
</evidence>
<sequence length="541" mass="61202">MNAIFKDNGKVASSKTKKGKQTARVIFSQVQSKVDSYVEEVAVSKPESHVEKKAFISKKVFDAFCDEVHKEFKEIRHLVKKRFKRMLKAIEQSKQQYEGTDLEAQQMDYGGVETSPQQFNPTIDQNLGENQDATKFTIPNELLPSLNAYRRESIMTHPSATHEEEPSDEYFNDKKSESVVQNLCQENKENIGSSSKPDIHGEVDLGIQEQIMTTPKIQELTTDEQRDELVWHDSQNIIPDELFPSLNVYSSKRFIFHPSHEIQTPVQKLRIRSVHDIYSVDDANLTAGEQAAHLNEYINGFRMHVVVLWYTVEDIYISFNINEKHHWARSVLSFSERCIFLYDSYELSGVDVESHPKYKEKGSSDMFDVLFQENLPQQPSGSLDCGLYMVTYVEYLSYGHKVLANEFDPNVLRIRYAVLLWDYGTQKQDANIVIPCTFRSLKSFPRIAQFTDISHGLACGPSGSWAPCSILGTRFGALQTWYQSLSAQFIDIRDGFACGLLGSWASCSVPGLPGGLLNFGDSTISPSTLSGIIQSSLCDNG</sequence>
<name>A0A2G2Z2I1_CAPAN</name>
<dbReference type="SUPFAM" id="SSF54001">
    <property type="entry name" value="Cysteine proteinases"/>
    <property type="match status" value="1"/>
</dbReference>
<evidence type="ECO:0000256" key="3">
    <source>
        <dbReference type="ARBA" id="ARBA00022801"/>
    </source>
</evidence>
<keyword evidence="3" id="KW-0378">Hydrolase</keyword>
<comment type="similarity">
    <text evidence="1">Belongs to the peptidase C48 family.</text>
</comment>
<proteinExistence type="inferred from homology"/>
<reference evidence="5 6" key="1">
    <citation type="journal article" date="2014" name="Nat. Genet.">
        <title>Genome sequence of the hot pepper provides insights into the evolution of pungency in Capsicum species.</title>
        <authorList>
            <person name="Kim S."/>
            <person name="Park M."/>
            <person name="Yeom S.I."/>
            <person name="Kim Y.M."/>
            <person name="Lee J.M."/>
            <person name="Lee H.A."/>
            <person name="Seo E."/>
            <person name="Choi J."/>
            <person name="Cheong K."/>
            <person name="Kim K.T."/>
            <person name="Jung K."/>
            <person name="Lee G.W."/>
            <person name="Oh S.K."/>
            <person name="Bae C."/>
            <person name="Kim S.B."/>
            <person name="Lee H.Y."/>
            <person name="Kim S.Y."/>
            <person name="Kim M.S."/>
            <person name="Kang B.C."/>
            <person name="Jo Y.D."/>
            <person name="Yang H.B."/>
            <person name="Jeong H.J."/>
            <person name="Kang W.H."/>
            <person name="Kwon J.K."/>
            <person name="Shin C."/>
            <person name="Lim J.Y."/>
            <person name="Park J.H."/>
            <person name="Huh J.H."/>
            <person name="Kim J.S."/>
            <person name="Kim B.D."/>
            <person name="Cohen O."/>
            <person name="Paran I."/>
            <person name="Suh M.C."/>
            <person name="Lee S.B."/>
            <person name="Kim Y.K."/>
            <person name="Shin Y."/>
            <person name="Noh S.J."/>
            <person name="Park J."/>
            <person name="Seo Y.S."/>
            <person name="Kwon S.Y."/>
            <person name="Kim H.A."/>
            <person name="Park J.M."/>
            <person name="Kim H.J."/>
            <person name="Choi S.B."/>
            <person name="Bosland P.W."/>
            <person name="Reeves G."/>
            <person name="Jo S.H."/>
            <person name="Lee B.W."/>
            <person name="Cho H.T."/>
            <person name="Choi H.S."/>
            <person name="Lee M.S."/>
            <person name="Yu Y."/>
            <person name="Do Choi Y."/>
            <person name="Park B.S."/>
            <person name="van Deynze A."/>
            <person name="Ashrafi H."/>
            <person name="Hill T."/>
            <person name="Kim W.T."/>
            <person name="Pai H.S."/>
            <person name="Ahn H.K."/>
            <person name="Yeam I."/>
            <person name="Giovannoni J.J."/>
            <person name="Rose J.K."/>
            <person name="Sorensen I."/>
            <person name="Lee S.J."/>
            <person name="Kim R.W."/>
            <person name="Choi I.Y."/>
            <person name="Choi B.S."/>
            <person name="Lim J.S."/>
            <person name="Lee Y.H."/>
            <person name="Choi D."/>
        </authorList>
    </citation>
    <scope>NUCLEOTIDE SEQUENCE [LARGE SCALE GENOMIC DNA]</scope>
    <source>
        <strain evidence="6">cv. CM334</strain>
    </source>
</reference>
<gene>
    <name evidence="5" type="ORF">T459_19633</name>
</gene>
<dbReference type="PROSITE" id="PS50600">
    <property type="entry name" value="ULP_PROTEASE"/>
    <property type="match status" value="1"/>
</dbReference>
<evidence type="ECO:0000256" key="2">
    <source>
        <dbReference type="ARBA" id="ARBA00022670"/>
    </source>
</evidence>
<dbReference type="Gramene" id="PHT76111">
    <property type="protein sequence ID" value="PHT76111"/>
    <property type="gene ID" value="T459_19633"/>
</dbReference>
<dbReference type="GO" id="GO:0006508">
    <property type="term" value="P:proteolysis"/>
    <property type="evidence" value="ECO:0007669"/>
    <property type="project" value="UniProtKB-KW"/>
</dbReference>
<dbReference type="InterPro" id="IPR038765">
    <property type="entry name" value="Papain-like_cys_pep_sf"/>
</dbReference>
<protein>
    <recommendedName>
        <fullName evidence="4">Ubiquitin-like protease family profile domain-containing protein</fullName>
    </recommendedName>
</protein>